<dbReference type="EMBL" id="BAABBA010000021">
    <property type="protein sequence ID" value="GAA4289093.1"/>
    <property type="molecule type" value="Genomic_DNA"/>
</dbReference>
<organism evidence="1 2">
    <name type="scientific">Georgenia daeguensis</name>
    <dbReference type="NCBI Taxonomy" id="908355"/>
    <lineage>
        <taxon>Bacteria</taxon>
        <taxon>Bacillati</taxon>
        <taxon>Actinomycetota</taxon>
        <taxon>Actinomycetes</taxon>
        <taxon>Micrococcales</taxon>
        <taxon>Bogoriellaceae</taxon>
        <taxon>Georgenia</taxon>
    </lineage>
</organism>
<dbReference type="Pfam" id="PF01791">
    <property type="entry name" value="DeoC"/>
    <property type="match status" value="1"/>
</dbReference>
<dbReference type="PIRSF" id="PIRSF038992">
    <property type="entry name" value="Aldolase_Ia"/>
    <property type="match status" value="1"/>
</dbReference>
<name>A0ABP8EZ75_9MICO</name>
<reference evidence="2" key="1">
    <citation type="journal article" date="2019" name="Int. J. Syst. Evol. Microbiol.">
        <title>The Global Catalogue of Microorganisms (GCM) 10K type strain sequencing project: providing services to taxonomists for standard genome sequencing and annotation.</title>
        <authorList>
            <consortium name="The Broad Institute Genomics Platform"/>
            <consortium name="The Broad Institute Genome Sequencing Center for Infectious Disease"/>
            <person name="Wu L."/>
            <person name="Ma J."/>
        </authorList>
    </citation>
    <scope>NUCLEOTIDE SEQUENCE [LARGE SCALE GENOMIC DNA]</scope>
    <source>
        <strain evidence="2">JCM 17459</strain>
    </source>
</reference>
<dbReference type="RefSeq" id="WP_345043943.1">
    <property type="nucleotide sequence ID" value="NZ_BAABBA010000021.1"/>
</dbReference>
<evidence type="ECO:0000313" key="1">
    <source>
        <dbReference type="EMBL" id="GAA4289093.1"/>
    </source>
</evidence>
<dbReference type="PANTHER" id="PTHR47916">
    <property type="entry name" value="FRUCTOSE-BISPHOSPHATE ALDOLASE CLASS 1"/>
    <property type="match status" value="1"/>
</dbReference>
<keyword evidence="2" id="KW-1185">Reference proteome</keyword>
<sequence>MADLEGNLAAKSYHTDIPQESHGFFVKGASGLDFGMQHRLSRIFDQRTGKTVMLAFDHGYFQGPTSGLERVDLNIVPLIPDADALMATRGIIRTVIPPAGTGALVVRASGGPSILKDLSDEQIAMDMSDAARIDASAVAVQVFIGGERETQSVHNMTRLVDAGLQYGIPVLGVTAVGRELTRDARYLGLATRIIAELGAQMVKTYYCEEGFSQVTAACPVPVIMAGGKKLPVLDALTMARRAVDEGAAGVDMGRNIFQRQAPEAMIKAVRGVVHDGLSPDDAATMYAELSGGAQD</sequence>
<dbReference type="Gene3D" id="3.20.20.70">
    <property type="entry name" value="Aldolase class I"/>
    <property type="match status" value="1"/>
</dbReference>
<accession>A0ABP8EZ75</accession>
<dbReference type="InterPro" id="IPR041720">
    <property type="entry name" value="FbaB-like"/>
</dbReference>
<dbReference type="InterPro" id="IPR002915">
    <property type="entry name" value="DeoC/FbaB/LacD_aldolase"/>
</dbReference>
<gene>
    <name evidence="1" type="primary">lsrF</name>
    <name evidence="1" type="ORF">GCM10022262_34540</name>
</gene>
<dbReference type="SMART" id="SM01133">
    <property type="entry name" value="DeoC"/>
    <property type="match status" value="1"/>
</dbReference>
<dbReference type="PANTHER" id="PTHR47916:SF1">
    <property type="entry name" value="3-HYDROXY-5-PHOSPHONOOXYPENTANE-2,4-DIONE THIOLASE"/>
    <property type="match status" value="1"/>
</dbReference>
<proteinExistence type="predicted"/>
<evidence type="ECO:0000313" key="2">
    <source>
        <dbReference type="Proteomes" id="UP001499841"/>
    </source>
</evidence>
<dbReference type="InterPro" id="IPR013785">
    <property type="entry name" value="Aldolase_TIM"/>
</dbReference>
<dbReference type="NCBIfam" id="NF006081">
    <property type="entry name" value="PRK08227.1"/>
    <property type="match status" value="1"/>
</dbReference>
<dbReference type="Proteomes" id="UP001499841">
    <property type="component" value="Unassembled WGS sequence"/>
</dbReference>
<dbReference type="InterPro" id="IPR050456">
    <property type="entry name" value="DeoC/FbaB_aldolase"/>
</dbReference>
<protein>
    <submittedName>
        <fullName evidence="1">3-hydroxy-5-phosphonooxypentane-2,4-dione thiolase</fullName>
    </submittedName>
</protein>
<comment type="caution">
    <text evidence="1">The sequence shown here is derived from an EMBL/GenBank/DDBJ whole genome shotgun (WGS) entry which is preliminary data.</text>
</comment>
<dbReference type="SUPFAM" id="SSF51569">
    <property type="entry name" value="Aldolase"/>
    <property type="match status" value="1"/>
</dbReference>